<keyword evidence="7" id="KW-0234">DNA repair</keyword>
<keyword evidence="9" id="KW-0175">Coiled coil</keyword>
<keyword evidence="4" id="KW-0547">Nucleotide-binding</keyword>
<dbReference type="EMBL" id="VSSQ01000812">
    <property type="protein sequence ID" value="MPM01648.1"/>
    <property type="molecule type" value="Genomic_DNA"/>
</dbReference>
<dbReference type="SUPFAM" id="SSF52540">
    <property type="entry name" value="P-loop containing nucleoside triphosphate hydrolases"/>
    <property type="match status" value="1"/>
</dbReference>
<evidence type="ECO:0000256" key="6">
    <source>
        <dbReference type="ARBA" id="ARBA00022840"/>
    </source>
</evidence>
<name>A0A644WDS3_9ZZZZ</name>
<evidence type="ECO:0000256" key="2">
    <source>
        <dbReference type="ARBA" id="ARBA00009441"/>
    </source>
</evidence>
<dbReference type="NCBIfam" id="TIGR00634">
    <property type="entry name" value="recN"/>
    <property type="match status" value="1"/>
</dbReference>
<dbReference type="GO" id="GO:0043590">
    <property type="term" value="C:bacterial nucleoid"/>
    <property type="evidence" value="ECO:0007669"/>
    <property type="project" value="TreeGrafter"/>
</dbReference>
<comment type="function">
    <text evidence="1">May be involved in recombinational repair of damaged DNA.</text>
</comment>
<gene>
    <name evidence="11" type="primary">recN_17</name>
    <name evidence="11" type="ORF">SDC9_47888</name>
</gene>
<keyword evidence="6" id="KW-0067">ATP-binding</keyword>
<evidence type="ECO:0000256" key="8">
    <source>
        <dbReference type="ARBA" id="ARBA00033408"/>
    </source>
</evidence>
<reference evidence="11" key="1">
    <citation type="submission" date="2019-08" db="EMBL/GenBank/DDBJ databases">
        <authorList>
            <person name="Kucharzyk K."/>
            <person name="Murdoch R.W."/>
            <person name="Higgins S."/>
            <person name="Loffler F."/>
        </authorList>
    </citation>
    <scope>NUCLEOTIDE SEQUENCE</scope>
</reference>
<evidence type="ECO:0000256" key="7">
    <source>
        <dbReference type="ARBA" id="ARBA00023204"/>
    </source>
</evidence>
<dbReference type="Gene3D" id="3.40.50.300">
    <property type="entry name" value="P-loop containing nucleotide triphosphate hydrolases"/>
    <property type="match status" value="2"/>
</dbReference>
<feature type="domain" description="RecF/RecN/SMC N-terminal" evidence="10">
    <location>
        <begin position="1"/>
        <end position="514"/>
    </location>
</feature>
<dbReference type="GO" id="GO:0006281">
    <property type="term" value="P:DNA repair"/>
    <property type="evidence" value="ECO:0007669"/>
    <property type="project" value="UniProtKB-KW"/>
</dbReference>
<dbReference type="Pfam" id="PF02463">
    <property type="entry name" value="SMC_N"/>
    <property type="match status" value="1"/>
</dbReference>
<dbReference type="AlphaFoldDB" id="A0A644WDS3"/>
<dbReference type="GO" id="GO:0009432">
    <property type="term" value="P:SOS response"/>
    <property type="evidence" value="ECO:0007669"/>
    <property type="project" value="TreeGrafter"/>
</dbReference>
<dbReference type="InterPro" id="IPR004604">
    <property type="entry name" value="DNA_recomb/repair_RecN"/>
</dbReference>
<dbReference type="PANTHER" id="PTHR11059:SF0">
    <property type="entry name" value="DNA REPAIR PROTEIN RECN"/>
    <property type="match status" value="1"/>
</dbReference>
<organism evidence="11">
    <name type="scientific">bioreactor metagenome</name>
    <dbReference type="NCBI Taxonomy" id="1076179"/>
    <lineage>
        <taxon>unclassified sequences</taxon>
        <taxon>metagenomes</taxon>
        <taxon>ecological metagenomes</taxon>
    </lineage>
</organism>
<comment type="similarity">
    <text evidence="2">Belongs to the RecN family.</text>
</comment>
<dbReference type="PIRSF" id="PIRSF003128">
    <property type="entry name" value="RecN"/>
    <property type="match status" value="1"/>
</dbReference>
<feature type="coiled-coil region" evidence="9">
    <location>
        <begin position="316"/>
        <end position="360"/>
    </location>
</feature>
<proteinExistence type="inferred from homology"/>
<evidence type="ECO:0000256" key="9">
    <source>
        <dbReference type="SAM" id="Coils"/>
    </source>
</evidence>
<evidence type="ECO:0000256" key="1">
    <source>
        <dbReference type="ARBA" id="ARBA00003618"/>
    </source>
</evidence>
<feature type="coiled-coil region" evidence="9">
    <location>
        <begin position="176"/>
        <end position="210"/>
    </location>
</feature>
<evidence type="ECO:0000313" key="11">
    <source>
        <dbReference type="EMBL" id="MPM01648.1"/>
    </source>
</evidence>
<protein>
    <recommendedName>
        <fullName evidence="3">DNA repair protein RecN</fullName>
    </recommendedName>
    <alternativeName>
        <fullName evidence="8">Recombination protein N</fullName>
    </alternativeName>
</protein>
<evidence type="ECO:0000256" key="5">
    <source>
        <dbReference type="ARBA" id="ARBA00022763"/>
    </source>
</evidence>
<accession>A0A644WDS3</accession>
<evidence type="ECO:0000256" key="3">
    <source>
        <dbReference type="ARBA" id="ARBA00021315"/>
    </source>
</evidence>
<dbReference type="GO" id="GO:0006310">
    <property type="term" value="P:DNA recombination"/>
    <property type="evidence" value="ECO:0007669"/>
    <property type="project" value="InterPro"/>
</dbReference>
<sequence length="564" mass="62669">MLSSLHVHNFALIEDAIIEFTSGFNVFTGETGAGKSILIDAFSIVLGNRASTDYIRSGADSYWVQAVFDISGQKNILGLLEEIGIENQEDTLFLRRRVLAGGKSQATVNGIMVPVNILSKIAERLVDIHGQHENQQLLRQGAPLEMIDVYGGPGLQTVLNDYQKIYKEHEIAAQEFAGLLEQNTNQQEIIERLQTEITEIENAHIIAKEDEILREQVQKLNNSGKILEAVNLAHKLLDGDEHKEGILDVMTEARAAVDKVREFDPTLQGVYDGIDNAWLTLEDVRQTLGDYIASGDFEPTQLTVIQERLDLLFRLKKKYGGTLEDVKEHLNKAQEEYANIAFLDRNLELAGKRKLELEKQMLEKVAALTACRKQVAEKFAKLVTMHIKDLAMEQGVFQASFTLKEECGLQGRDSVEFLFSANLGMEVKPLQKIASGGELSRLALAIKTVLLEKSGVSTMVFDEIDTGVGGVTAQKMAEKIAIISKRRQVLCITHLAQIACFADNHLYITKANSDKSTVTIVKKLPYNQQVEEIMRMTGGTNITDSARKNAVELLAMAAEIKQTL</sequence>
<comment type="caution">
    <text evidence="11">The sequence shown here is derived from an EMBL/GenBank/DDBJ whole genome shotgun (WGS) entry which is preliminary data.</text>
</comment>
<evidence type="ECO:0000259" key="10">
    <source>
        <dbReference type="Pfam" id="PF02463"/>
    </source>
</evidence>
<dbReference type="InterPro" id="IPR027417">
    <property type="entry name" value="P-loop_NTPase"/>
</dbReference>
<dbReference type="InterPro" id="IPR003395">
    <property type="entry name" value="RecF/RecN/SMC_N"/>
</dbReference>
<dbReference type="GO" id="GO:0005524">
    <property type="term" value="F:ATP binding"/>
    <property type="evidence" value="ECO:0007669"/>
    <property type="project" value="UniProtKB-KW"/>
</dbReference>
<dbReference type="CDD" id="cd03241">
    <property type="entry name" value="ABC_RecN"/>
    <property type="match status" value="2"/>
</dbReference>
<keyword evidence="5" id="KW-0227">DNA damage</keyword>
<evidence type="ECO:0000256" key="4">
    <source>
        <dbReference type="ARBA" id="ARBA00022741"/>
    </source>
</evidence>
<dbReference type="PANTHER" id="PTHR11059">
    <property type="entry name" value="DNA REPAIR PROTEIN RECN"/>
    <property type="match status" value="1"/>
</dbReference>